<gene>
    <name evidence="1" type="ORF">IWW38_003845</name>
</gene>
<dbReference type="Proteomes" id="UP001139981">
    <property type="component" value="Unassembled WGS sequence"/>
</dbReference>
<sequence length="417" mass="46477">MSSREIHVIVVGGSWAGITAVHELIDLSHVTYPRLHITLVEQRTHYFHKTGAIRGLVDQKYADKMFLSYQNLFLDGSGVTNPFHRFVCAKLAHVFEHFIELEGGTRMFYDYLIIATGSTYTSLPVTQSADEIDCRARYHRMRNAIDAARSILFVGGGAVGVGISCEIAELHPKKCVMLAHARDRLFNEDLSDSFASNTESLMRKMGVELILGETVVSTTATEDDDDDFSTLAHEEWTVKPQTVVTKSGRRITCDLVIWTTGSRPNTEFMQSLSATSDKDSLLVDGDSGHINVLSTLQLRDVRCANIFAVGDVNSLSYSEKYATNAMLQAKHAVANIRLLMDECYDYRMKMSPGLAAETALRAQLVPYTCTRNKQVVVALGKNKEISNTVMAKLNSWARGAKRGRRYMLDKAEKLLNC</sequence>
<name>A0ACC1M0H7_9FUNG</name>
<accession>A0ACC1M0H7</accession>
<reference evidence="1" key="1">
    <citation type="submission" date="2022-07" db="EMBL/GenBank/DDBJ databases">
        <title>Phylogenomic reconstructions and comparative analyses of Kickxellomycotina fungi.</title>
        <authorList>
            <person name="Reynolds N.K."/>
            <person name="Stajich J.E."/>
            <person name="Barry K."/>
            <person name="Grigoriev I.V."/>
            <person name="Crous P."/>
            <person name="Smith M.E."/>
        </authorList>
    </citation>
    <scope>NUCLEOTIDE SEQUENCE</scope>
    <source>
        <strain evidence="1">CBS 190363</strain>
    </source>
</reference>
<evidence type="ECO:0000313" key="1">
    <source>
        <dbReference type="EMBL" id="KAJ2890961.1"/>
    </source>
</evidence>
<protein>
    <submittedName>
        <fullName evidence="1">Uncharacterized protein</fullName>
    </submittedName>
</protein>
<organism evidence="1 2">
    <name type="scientific">Coemansia aciculifera</name>
    <dbReference type="NCBI Taxonomy" id="417176"/>
    <lineage>
        <taxon>Eukaryota</taxon>
        <taxon>Fungi</taxon>
        <taxon>Fungi incertae sedis</taxon>
        <taxon>Zoopagomycota</taxon>
        <taxon>Kickxellomycotina</taxon>
        <taxon>Kickxellomycetes</taxon>
        <taxon>Kickxellales</taxon>
        <taxon>Kickxellaceae</taxon>
        <taxon>Coemansia</taxon>
    </lineage>
</organism>
<keyword evidence="2" id="KW-1185">Reference proteome</keyword>
<proteinExistence type="predicted"/>
<evidence type="ECO:0000313" key="2">
    <source>
        <dbReference type="Proteomes" id="UP001139981"/>
    </source>
</evidence>
<comment type="caution">
    <text evidence="1">The sequence shown here is derived from an EMBL/GenBank/DDBJ whole genome shotgun (WGS) entry which is preliminary data.</text>
</comment>
<dbReference type="EMBL" id="JANBVB010001146">
    <property type="protein sequence ID" value="KAJ2890961.1"/>
    <property type="molecule type" value="Genomic_DNA"/>
</dbReference>